<feature type="non-terminal residue" evidence="1">
    <location>
        <position position="40"/>
    </location>
</feature>
<dbReference type="AlphaFoldDB" id="A0A699VBR1"/>
<proteinExistence type="predicted"/>
<accession>A0A699VBR1</accession>
<protein>
    <submittedName>
        <fullName evidence="1">Uncharacterized protein</fullName>
    </submittedName>
</protein>
<reference evidence="1" key="1">
    <citation type="journal article" date="2019" name="Sci. Rep.">
        <title>Draft genome of Tanacetum cinerariifolium, the natural source of mosquito coil.</title>
        <authorList>
            <person name="Yamashiro T."/>
            <person name="Shiraishi A."/>
            <person name="Satake H."/>
            <person name="Nakayama K."/>
        </authorList>
    </citation>
    <scope>NUCLEOTIDE SEQUENCE</scope>
</reference>
<organism evidence="1">
    <name type="scientific">Tanacetum cinerariifolium</name>
    <name type="common">Dalmatian daisy</name>
    <name type="synonym">Chrysanthemum cinerariifolium</name>
    <dbReference type="NCBI Taxonomy" id="118510"/>
    <lineage>
        <taxon>Eukaryota</taxon>
        <taxon>Viridiplantae</taxon>
        <taxon>Streptophyta</taxon>
        <taxon>Embryophyta</taxon>
        <taxon>Tracheophyta</taxon>
        <taxon>Spermatophyta</taxon>
        <taxon>Magnoliopsida</taxon>
        <taxon>eudicotyledons</taxon>
        <taxon>Gunneridae</taxon>
        <taxon>Pentapetalae</taxon>
        <taxon>asterids</taxon>
        <taxon>campanulids</taxon>
        <taxon>Asterales</taxon>
        <taxon>Asteraceae</taxon>
        <taxon>Asteroideae</taxon>
        <taxon>Anthemideae</taxon>
        <taxon>Anthemidinae</taxon>
        <taxon>Tanacetum</taxon>
    </lineage>
</organism>
<comment type="caution">
    <text evidence="1">The sequence shown here is derived from an EMBL/GenBank/DDBJ whole genome shotgun (WGS) entry which is preliminary data.</text>
</comment>
<dbReference type="EMBL" id="BKCJ011410163">
    <property type="protein sequence ID" value="GFD31061.1"/>
    <property type="molecule type" value="Genomic_DNA"/>
</dbReference>
<evidence type="ECO:0000313" key="1">
    <source>
        <dbReference type="EMBL" id="GFD31061.1"/>
    </source>
</evidence>
<sequence>PRIEEEIAAKKLKDALKIGKPAMDGGGLQNVVDDGFTVVG</sequence>
<gene>
    <name evidence="1" type="ORF">Tci_903030</name>
</gene>
<feature type="non-terminal residue" evidence="1">
    <location>
        <position position="1"/>
    </location>
</feature>
<name>A0A699VBR1_TANCI</name>